<feature type="region of interest" description="Disordered" evidence="1">
    <location>
        <begin position="33"/>
        <end position="144"/>
    </location>
</feature>
<dbReference type="AlphaFoldDB" id="A0AAE1HTS7"/>
<keyword evidence="2" id="KW-0489">Methyltransferase</keyword>
<reference evidence="2" key="2">
    <citation type="journal article" date="2023" name="BMC Genomics">
        <title>Pest status, molecular evolution, and epigenetic factors derived from the genome assembly of Frankliniella fusca, a thysanopteran phytovirus vector.</title>
        <authorList>
            <person name="Catto M.A."/>
            <person name="Labadie P.E."/>
            <person name="Jacobson A.L."/>
            <person name="Kennedy G.G."/>
            <person name="Srinivasan R."/>
            <person name="Hunt B.G."/>
        </authorList>
    </citation>
    <scope>NUCLEOTIDE SEQUENCE</scope>
    <source>
        <strain evidence="2">PL_HMW_Pooled</strain>
    </source>
</reference>
<proteinExistence type="predicted"/>
<accession>A0AAE1HTS7</accession>
<dbReference type="EMBL" id="JAHWGI010001270">
    <property type="protein sequence ID" value="KAK3926701.1"/>
    <property type="molecule type" value="Genomic_DNA"/>
</dbReference>
<protein>
    <submittedName>
        <fullName evidence="2">RNA guanine-N7 methyltransferase activating subunit</fullName>
    </submittedName>
</protein>
<evidence type="ECO:0000313" key="3">
    <source>
        <dbReference type="Proteomes" id="UP001219518"/>
    </source>
</evidence>
<dbReference type="Pfam" id="PF15320">
    <property type="entry name" value="RAM"/>
    <property type="match status" value="1"/>
</dbReference>
<dbReference type="GO" id="GO:0008168">
    <property type="term" value="F:methyltransferase activity"/>
    <property type="evidence" value="ECO:0007669"/>
    <property type="project" value="UniProtKB-KW"/>
</dbReference>
<reference evidence="2" key="1">
    <citation type="submission" date="2021-07" db="EMBL/GenBank/DDBJ databases">
        <authorList>
            <person name="Catto M.A."/>
            <person name="Jacobson A."/>
            <person name="Kennedy G."/>
            <person name="Labadie P."/>
            <person name="Hunt B.G."/>
            <person name="Srinivasan R."/>
        </authorList>
    </citation>
    <scope>NUCLEOTIDE SEQUENCE</scope>
    <source>
        <strain evidence="2">PL_HMW_Pooled</strain>
        <tissue evidence="2">Head</tissue>
    </source>
</reference>
<dbReference type="GO" id="GO:0106005">
    <property type="term" value="P:RNA 5'-cap (guanine-N7)-methylation"/>
    <property type="evidence" value="ECO:0007669"/>
    <property type="project" value="InterPro"/>
</dbReference>
<organism evidence="2 3">
    <name type="scientific">Frankliniella fusca</name>
    <dbReference type="NCBI Taxonomy" id="407009"/>
    <lineage>
        <taxon>Eukaryota</taxon>
        <taxon>Metazoa</taxon>
        <taxon>Ecdysozoa</taxon>
        <taxon>Arthropoda</taxon>
        <taxon>Hexapoda</taxon>
        <taxon>Insecta</taxon>
        <taxon>Pterygota</taxon>
        <taxon>Neoptera</taxon>
        <taxon>Paraneoptera</taxon>
        <taxon>Thysanoptera</taxon>
        <taxon>Terebrantia</taxon>
        <taxon>Thripoidea</taxon>
        <taxon>Thripidae</taxon>
        <taxon>Frankliniella</taxon>
    </lineage>
</organism>
<dbReference type="Proteomes" id="UP001219518">
    <property type="component" value="Unassembled WGS sequence"/>
</dbReference>
<keyword evidence="3" id="KW-1185">Reference proteome</keyword>
<name>A0AAE1HTS7_9NEOP</name>
<feature type="compositionally biased region" description="Basic and acidic residues" evidence="1">
    <location>
        <begin position="53"/>
        <end position="144"/>
    </location>
</feature>
<dbReference type="GO" id="GO:0003723">
    <property type="term" value="F:RNA binding"/>
    <property type="evidence" value="ECO:0007669"/>
    <property type="project" value="InterPro"/>
</dbReference>
<comment type="caution">
    <text evidence="2">The sequence shown here is derived from an EMBL/GenBank/DDBJ whole genome shotgun (WGS) entry which is preliminary data.</text>
</comment>
<gene>
    <name evidence="2" type="ORF">KUF71_015037</name>
</gene>
<keyword evidence="2" id="KW-0808">Transferase</keyword>
<dbReference type="InterPro" id="IPR028271">
    <property type="entry name" value="RAMAC"/>
</dbReference>
<evidence type="ECO:0000313" key="2">
    <source>
        <dbReference type="EMBL" id="KAK3926701.1"/>
    </source>
</evidence>
<sequence length="144" mass="18048">MELTAEQQKFLDAIEEEFHDRFTESDAVYWEEHTTPLADPPIIEPWYNKPRRKFDFSRRGRGGDYNGRERSRHDNHRDQDRHRDRNRARDYERDHRRESRNDRGRYGSRTNHNEQHRRDDRCNQDYHRQRPRDGRSRSRDRDQW</sequence>
<evidence type="ECO:0000256" key="1">
    <source>
        <dbReference type="SAM" id="MobiDB-lite"/>
    </source>
</evidence>
<dbReference type="GO" id="GO:0031533">
    <property type="term" value="C:mRNA capping enzyme complex"/>
    <property type="evidence" value="ECO:0007669"/>
    <property type="project" value="InterPro"/>
</dbReference>